<protein>
    <submittedName>
        <fullName evidence="1">Uncharacterized protein</fullName>
    </submittedName>
</protein>
<gene>
    <name evidence="1" type="ORF">S12H4_54590</name>
</gene>
<name>X1U1V3_9ZZZZ</name>
<organism evidence="1">
    <name type="scientific">marine sediment metagenome</name>
    <dbReference type="NCBI Taxonomy" id="412755"/>
    <lineage>
        <taxon>unclassified sequences</taxon>
        <taxon>metagenomes</taxon>
        <taxon>ecological metagenomes</taxon>
    </lineage>
</organism>
<dbReference type="EMBL" id="BARW01034910">
    <property type="protein sequence ID" value="GAJ11474.1"/>
    <property type="molecule type" value="Genomic_DNA"/>
</dbReference>
<accession>X1U1V3</accession>
<reference evidence="1" key="1">
    <citation type="journal article" date="2014" name="Front. Microbiol.">
        <title>High frequency of phylogenetically diverse reductive dehalogenase-homologous genes in deep subseafloor sedimentary metagenomes.</title>
        <authorList>
            <person name="Kawai M."/>
            <person name="Futagami T."/>
            <person name="Toyoda A."/>
            <person name="Takaki Y."/>
            <person name="Nishi S."/>
            <person name="Hori S."/>
            <person name="Arai W."/>
            <person name="Tsubouchi T."/>
            <person name="Morono Y."/>
            <person name="Uchiyama I."/>
            <person name="Ito T."/>
            <person name="Fujiyama A."/>
            <person name="Inagaki F."/>
            <person name="Takami H."/>
        </authorList>
    </citation>
    <scope>NUCLEOTIDE SEQUENCE</scope>
    <source>
        <strain evidence="1">Expedition CK06-06</strain>
    </source>
</reference>
<feature type="non-terminal residue" evidence="1">
    <location>
        <position position="38"/>
    </location>
</feature>
<evidence type="ECO:0000313" key="1">
    <source>
        <dbReference type="EMBL" id="GAJ11474.1"/>
    </source>
</evidence>
<sequence length="38" mass="4427">MKKSRIPYHYDFFTGNKGRGEDGFTYTVGGFIFPIHIE</sequence>
<comment type="caution">
    <text evidence="1">The sequence shown here is derived from an EMBL/GenBank/DDBJ whole genome shotgun (WGS) entry which is preliminary data.</text>
</comment>
<proteinExistence type="predicted"/>
<dbReference type="AlphaFoldDB" id="X1U1V3"/>